<dbReference type="AlphaFoldDB" id="A0A917NBR9"/>
<name>A0A917NBR9_9GAMM</name>
<organism evidence="1 2">
    <name type="scientific">Legionella impletisoli</name>
    <dbReference type="NCBI Taxonomy" id="343510"/>
    <lineage>
        <taxon>Bacteria</taxon>
        <taxon>Pseudomonadati</taxon>
        <taxon>Pseudomonadota</taxon>
        <taxon>Gammaproteobacteria</taxon>
        <taxon>Legionellales</taxon>
        <taxon>Legionellaceae</taxon>
        <taxon>Legionella</taxon>
    </lineage>
</organism>
<dbReference type="OrthoDB" id="6402546at2"/>
<comment type="caution">
    <text evidence="1">The sequence shown here is derived from an EMBL/GenBank/DDBJ whole genome shotgun (WGS) entry which is preliminary data.</text>
</comment>
<dbReference type="EMBL" id="BMOB01000002">
    <property type="protein sequence ID" value="GGI81600.1"/>
    <property type="molecule type" value="Genomic_DNA"/>
</dbReference>
<sequence length="100" mass="11405">MNEIGLLAVFYNEMRARGLSNDAVFLSVDVDMVNQLKYLYKIDTNLAELERLADICIANKWMQRTTADPDYNYLSLTDEGLKTIIQFEEQVNAIPPSNPS</sequence>
<keyword evidence="2" id="KW-1185">Reference proteome</keyword>
<protein>
    <submittedName>
        <fullName evidence="1">Uncharacterized protein</fullName>
    </submittedName>
</protein>
<evidence type="ECO:0000313" key="2">
    <source>
        <dbReference type="Proteomes" id="UP000630149"/>
    </source>
</evidence>
<reference evidence="1" key="1">
    <citation type="journal article" date="2014" name="Int. J. Syst. Evol. Microbiol.">
        <title>Complete genome sequence of Corynebacterium casei LMG S-19264T (=DSM 44701T), isolated from a smear-ripened cheese.</title>
        <authorList>
            <consortium name="US DOE Joint Genome Institute (JGI-PGF)"/>
            <person name="Walter F."/>
            <person name="Albersmeier A."/>
            <person name="Kalinowski J."/>
            <person name="Ruckert C."/>
        </authorList>
    </citation>
    <scope>NUCLEOTIDE SEQUENCE</scope>
    <source>
        <strain evidence="1">JCM 13919</strain>
    </source>
</reference>
<accession>A0A917NBR9</accession>
<dbReference type="Proteomes" id="UP000630149">
    <property type="component" value="Unassembled WGS sequence"/>
</dbReference>
<proteinExistence type="predicted"/>
<dbReference type="RefSeq" id="WP_131775730.1">
    <property type="nucleotide sequence ID" value="NZ_BMOB01000002.1"/>
</dbReference>
<evidence type="ECO:0000313" key="1">
    <source>
        <dbReference type="EMBL" id="GGI81600.1"/>
    </source>
</evidence>
<gene>
    <name evidence="1" type="ORF">GCM10007966_07600</name>
</gene>
<reference evidence="1" key="2">
    <citation type="submission" date="2020-09" db="EMBL/GenBank/DDBJ databases">
        <authorList>
            <person name="Sun Q."/>
            <person name="Ohkuma M."/>
        </authorList>
    </citation>
    <scope>NUCLEOTIDE SEQUENCE</scope>
    <source>
        <strain evidence="1">JCM 13919</strain>
    </source>
</reference>